<gene>
    <name evidence="1" type="ORF">PENFLA_c011G07762</name>
</gene>
<dbReference type="EMBL" id="MLQL01000011">
    <property type="protein sequence ID" value="OQE23279.1"/>
    <property type="molecule type" value="Genomic_DNA"/>
</dbReference>
<comment type="caution">
    <text evidence="1">The sequence shown here is derived from an EMBL/GenBank/DDBJ whole genome shotgun (WGS) entry which is preliminary data.</text>
</comment>
<evidence type="ECO:0000313" key="1">
    <source>
        <dbReference type="EMBL" id="OQE23279.1"/>
    </source>
</evidence>
<protein>
    <submittedName>
        <fullName evidence="1">Uncharacterized protein</fullName>
    </submittedName>
</protein>
<proteinExistence type="predicted"/>
<sequence>MSQSIAITIPEQLHTSSWASDDFA</sequence>
<keyword evidence="2" id="KW-1185">Reference proteome</keyword>
<dbReference type="Proteomes" id="UP000191342">
    <property type="component" value="Unassembled WGS sequence"/>
</dbReference>
<evidence type="ECO:0000313" key="2">
    <source>
        <dbReference type="Proteomes" id="UP000191342"/>
    </source>
</evidence>
<reference evidence="2" key="1">
    <citation type="journal article" date="2017" name="Nat. Microbiol.">
        <title>Global analysis of biosynthetic gene clusters reveals vast potential of secondary metabolite production in Penicillium species.</title>
        <authorList>
            <person name="Nielsen J.C."/>
            <person name="Grijseels S."/>
            <person name="Prigent S."/>
            <person name="Ji B."/>
            <person name="Dainat J."/>
            <person name="Nielsen K.F."/>
            <person name="Frisvad J.C."/>
            <person name="Workman M."/>
            <person name="Nielsen J."/>
        </authorList>
    </citation>
    <scope>NUCLEOTIDE SEQUENCE [LARGE SCALE GENOMIC DNA]</scope>
    <source>
        <strain evidence="2">IBT 14082</strain>
    </source>
</reference>
<organism evidence="1 2">
    <name type="scientific">Penicillium flavigenum</name>
    <dbReference type="NCBI Taxonomy" id="254877"/>
    <lineage>
        <taxon>Eukaryota</taxon>
        <taxon>Fungi</taxon>
        <taxon>Dikarya</taxon>
        <taxon>Ascomycota</taxon>
        <taxon>Pezizomycotina</taxon>
        <taxon>Eurotiomycetes</taxon>
        <taxon>Eurotiomycetidae</taxon>
        <taxon>Eurotiales</taxon>
        <taxon>Aspergillaceae</taxon>
        <taxon>Penicillium</taxon>
    </lineage>
</organism>
<dbReference type="AlphaFoldDB" id="A0A1V6TBT5"/>
<accession>A0A1V6TBT5</accession>
<name>A0A1V6TBT5_9EURO</name>